<dbReference type="NCBIfam" id="TIGR01844">
    <property type="entry name" value="type_I_sec_TolC"/>
    <property type="match status" value="1"/>
</dbReference>
<keyword evidence="5" id="KW-0812">Transmembrane</keyword>
<comment type="subcellular location">
    <subcellularLocation>
        <location evidence="1">Cell outer membrane</location>
    </subcellularLocation>
</comment>
<reference evidence="8" key="1">
    <citation type="submission" date="2013-04" db="EMBL/GenBank/DDBJ databases">
        <title>The genome sequencing project of 58 acetic acid bacteria.</title>
        <authorList>
            <person name="Okamoto-Kainuma A."/>
            <person name="Ishikawa M."/>
            <person name="Umino S."/>
            <person name="Koizumi Y."/>
            <person name="Shiwa Y."/>
            <person name="Yoshikawa H."/>
            <person name="Matsutani M."/>
            <person name="Matsushita K."/>
        </authorList>
    </citation>
    <scope>NUCLEOTIDE SEQUENCE</scope>
    <source>
        <strain evidence="8">DSM 15669</strain>
    </source>
</reference>
<dbReference type="PANTHER" id="PTHR30026">
    <property type="entry name" value="OUTER MEMBRANE PROTEIN TOLC"/>
    <property type="match status" value="1"/>
</dbReference>
<evidence type="ECO:0000256" key="1">
    <source>
        <dbReference type="ARBA" id="ARBA00004442"/>
    </source>
</evidence>
<accession>A0ABQ0NWT2</accession>
<dbReference type="Proteomes" id="UP001062901">
    <property type="component" value="Unassembled WGS sequence"/>
</dbReference>
<dbReference type="EMBL" id="BAQD01000001">
    <property type="protein sequence ID" value="GBQ04955.1"/>
    <property type="molecule type" value="Genomic_DNA"/>
</dbReference>
<gene>
    <name evidence="8" type="ORF">AA15669_0238</name>
</gene>
<evidence type="ECO:0000256" key="3">
    <source>
        <dbReference type="ARBA" id="ARBA00022448"/>
    </source>
</evidence>
<evidence type="ECO:0000313" key="9">
    <source>
        <dbReference type="Proteomes" id="UP001062901"/>
    </source>
</evidence>
<keyword evidence="7" id="KW-0998">Cell outer membrane</keyword>
<keyword evidence="4" id="KW-1134">Transmembrane beta strand</keyword>
<evidence type="ECO:0000256" key="4">
    <source>
        <dbReference type="ARBA" id="ARBA00022452"/>
    </source>
</evidence>
<protein>
    <submittedName>
        <fullName evidence="8">Secretion system type I outer membrane protein TolC</fullName>
    </submittedName>
</protein>
<dbReference type="InterPro" id="IPR051906">
    <property type="entry name" value="TolC-like"/>
</dbReference>
<dbReference type="Gene3D" id="1.20.1600.10">
    <property type="entry name" value="Outer membrane efflux proteins (OEP)"/>
    <property type="match status" value="1"/>
</dbReference>
<name>A0ABQ0NWT2_9PROT</name>
<proteinExistence type="inferred from homology"/>
<dbReference type="Pfam" id="PF02321">
    <property type="entry name" value="OEP"/>
    <property type="match status" value="2"/>
</dbReference>
<dbReference type="PANTHER" id="PTHR30026:SF22">
    <property type="entry name" value="OUTER MEMBRANE EFFLUX PROTEIN"/>
    <property type="match status" value="1"/>
</dbReference>
<evidence type="ECO:0000256" key="7">
    <source>
        <dbReference type="ARBA" id="ARBA00023237"/>
    </source>
</evidence>
<organism evidence="8 9">
    <name type="scientific">Saccharibacter floricola DSM 15669</name>
    <dbReference type="NCBI Taxonomy" id="1123227"/>
    <lineage>
        <taxon>Bacteria</taxon>
        <taxon>Pseudomonadati</taxon>
        <taxon>Pseudomonadota</taxon>
        <taxon>Alphaproteobacteria</taxon>
        <taxon>Acetobacterales</taxon>
        <taxon>Acetobacteraceae</taxon>
        <taxon>Saccharibacter</taxon>
    </lineage>
</organism>
<evidence type="ECO:0000256" key="2">
    <source>
        <dbReference type="ARBA" id="ARBA00007613"/>
    </source>
</evidence>
<keyword evidence="6" id="KW-0472">Membrane</keyword>
<dbReference type="SUPFAM" id="SSF56954">
    <property type="entry name" value="Outer membrane efflux proteins (OEP)"/>
    <property type="match status" value="1"/>
</dbReference>
<dbReference type="InterPro" id="IPR010130">
    <property type="entry name" value="T1SS_OMP_TolC"/>
</dbReference>
<keyword evidence="9" id="KW-1185">Reference proteome</keyword>
<dbReference type="InterPro" id="IPR003423">
    <property type="entry name" value="OMP_efflux"/>
</dbReference>
<evidence type="ECO:0000256" key="5">
    <source>
        <dbReference type="ARBA" id="ARBA00022692"/>
    </source>
</evidence>
<comment type="similarity">
    <text evidence="2">Belongs to the outer membrane factor (OMF) (TC 1.B.17) family.</text>
</comment>
<evidence type="ECO:0000256" key="6">
    <source>
        <dbReference type="ARBA" id="ARBA00023136"/>
    </source>
</evidence>
<sequence length="495" mass="53621">MSTDHFYTLKTGWMMRATVGIGVCSSLSWQAADAQKYDGKGSPNFLPHTLREAMASAYLTNPQLREERAQLRAVDEQMPAAVAGWHPTIQGTFGLSAMKGNSATTQDVNIGGRSTKIPTAQTYNNSGYSGGVTITQPIYQGGRTVANIRVAKNQIRAERAHLIFVEQQVLLGVVNAYVNVVEDEQLLQASMNNERVLRQQVETANRRFRLGEISRTDVAQAQGALASASAQRQQSEGTLKEAQAAYLQVVGVPAASDLVPPQPLNLPVHNEREAVAMAVHNNPSVVGALFTEAQQKNNISVQMSLIMPKITATLGYQNTRNYGDGATNQDSKTAQLAMQVPIYQGGGEYAGIRQARQTAEGAHHEVDVQRRQALQQASANWQNMLAAQETLKSSRVAVSADIAALAGVERQALVGTASTLEVLQQQQTLLLAQEALIQNIATLVNSSYNIAAAIGRLTAIDLKLPVPLYDEKAYYNAVKNRLWGISDYAVNQPGR</sequence>
<evidence type="ECO:0000313" key="8">
    <source>
        <dbReference type="EMBL" id="GBQ04955.1"/>
    </source>
</evidence>
<keyword evidence="3" id="KW-0813">Transport</keyword>
<comment type="caution">
    <text evidence="8">The sequence shown here is derived from an EMBL/GenBank/DDBJ whole genome shotgun (WGS) entry which is preliminary data.</text>
</comment>